<reference evidence="1 2" key="1">
    <citation type="submission" date="2013-04" db="EMBL/GenBank/DDBJ databases">
        <title>Hyphomonas hirschiana VP5 Genome Sequencing.</title>
        <authorList>
            <person name="Lai Q."/>
            <person name="Shao Z."/>
        </authorList>
    </citation>
    <scope>NUCLEOTIDE SEQUENCE [LARGE SCALE GENOMIC DNA]</scope>
    <source>
        <strain evidence="1 2">VP5</strain>
    </source>
</reference>
<name>A0A059FXT7_9PROT</name>
<dbReference type="PANTHER" id="PTHR30451">
    <property type="entry name" value="OUTER MEMBRANE USHER PROTEIN"/>
    <property type="match status" value="1"/>
</dbReference>
<evidence type="ECO:0000313" key="1">
    <source>
        <dbReference type="EMBL" id="KCZ95278.1"/>
    </source>
</evidence>
<keyword evidence="2" id="KW-1185">Reference proteome</keyword>
<sequence>MNWQRALLLTSATWFGGGKALAEPFPEAPQSLELTFPVSVNGQLAGNVLADVGLRTDPNVDAEQLLGLLSKTFDQNVLSRIASNLPDERRVGLDRLRTAGLDIRYNSQALRLEITATEQETRQQILSLTGVQRPDPANYLAPSRAAAGITASLLAEYRHETDVGDAGFQPVEAAAQGFVNVGGFEGFTLDFDVRVTEDAELIRNGVVLSKDDYERGIRYSAGDIDPPVTGFQSTPTLGGLSVSRQFGTIQPFRDIRPSGQQGLYLQRAATVDVVVNGVIIRTLNLAAGRYELRDFPFIDAAADVEFYVDDGAGRQQVASLSLFGSDGLIEPGVSVFSGTLGLQSETRTPNENYDGDLAFTGYYERGLTRGLTLGANIQASARESTIGLRAATASGLGRISVDMAGSTREGGQGQETGYAFAATYRNFFNVTEELGASLELAASSYSPHFSTLGDGLDIQPREWDAAARASVQLPAAASVTVGARLSRGRGTVPDEEQYDVSVSKLFGRVNTFVSVGYDAVTQNATGRIGVSLRWGQRSAVRSSYNSRNDLFVVEAERMPRLQVKDLSGRFGYERRPEADVIYGDGLYRGNRVEIAARHIMAAPDVSRSPSEQITTARVSTGIGITPEGWALGRRTDEGFAIVRPHKSLRGQDIDLGAGYARGAVAKVDGLGAVAVPLIQPYVPQSVRVDVRNLPAGYDIGSARYDVMPGSGSGYNIVIGSDASYTIVGTLVSETRDLYLSTGTLTSQESGEAYAFFTNRTGRFVLERIAPGDYELRLDGDDFAVNLKITESEESYVDLGNIILP</sequence>
<dbReference type="PANTHER" id="PTHR30451:SF5">
    <property type="entry name" value="SLR0019 PROTEIN"/>
    <property type="match status" value="1"/>
</dbReference>
<dbReference type="Proteomes" id="UP000025061">
    <property type="component" value="Unassembled WGS sequence"/>
</dbReference>
<protein>
    <submittedName>
        <fullName evidence="1">Fimbrial usher protein</fullName>
    </submittedName>
</protein>
<dbReference type="OrthoDB" id="499138at2"/>
<dbReference type="Gene3D" id="2.60.40.2610">
    <property type="entry name" value="Outer membrane usher protein FimD, plug domain"/>
    <property type="match status" value="1"/>
</dbReference>
<proteinExistence type="predicted"/>
<dbReference type="Pfam" id="PF00577">
    <property type="entry name" value="Usher"/>
    <property type="match status" value="1"/>
</dbReference>
<dbReference type="GO" id="GO:0015473">
    <property type="term" value="F:fimbrial usher porin activity"/>
    <property type="evidence" value="ECO:0007669"/>
    <property type="project" value="InterPro"/>
</dbReference>
<comment type="caution">
    <text evidence="1">The sequence shown here is derived from an EMBL/GenBank/DDBJ whole genome shotgun (WGS) entry which is preliminary data.</text>
</comment>
<gene>
    <name evidence="1" type="ORF">HHI_06394</name>
</gene>
<dbReference type="Gene3D" id="2.60.40.3110">
    <property type="match status" value="1"/>
</dbReference>
<organism evidence="1 2">
    <name type="scientific">Hyphomonas hirschiana VP5</name>
    <dbReference type="NCBI Taxonomy" id="1280951"/>
    <lineage>
        <taxon>Bacteria</taxon>
        <taxon>Pseudomonadati</taxon>
        <taxon>Pseudomonadota</taxon>
        <taxon>Alphaproteobacteria</taxon>
        <taxon>Hyphomonadales</taxon>
        <taxon>Hyphomonadaceae</taxon>
        <taxon>Hyphomonas</taxon>
    </lineage>
</organism>
<dbReference type="RefSeq" id="WP_011647487.1">
    <property type="nucleotide sequence ID" value="NZ_ARYI01000004.1"/>
</dbReference>
<dbReference type="AlphaFoldDB" id="A0A059FXT7"/>
<dbReference type="InterPro" id="IPR042186">
    <property type="entry name" value="FimD_plug_dom"/>
</dbReference>
<dbReference type="GO" id="GO:0009297">
    <property type="term" value="P:pilus assembly"/>
    <property type="evidence" value="ECO:0007669"/>
    <property type="project" value="InterPro"/>
</dbReference>
<accession>A0A059FXT7</accession>
<dbReference type="GO" id="GO:0009279">
    <property type="term" value="C:cell outer membrane"/>
    <property type="evidence" value="ECO:0007669"/>
    <property type="project" value="TreeGrafter"/>
</dbReference>
<dbReference type="PATRIC" id="fig|1280951.3.peg.1294"/>
<dbReference type="InterPro" id="IPR000015">
    <property type="entry name" value="Fimb_usher"/>
</dbReference>
<dbReference type="EMBL" id="ARYI01000004">
    <property type="protein sequence ID" value="KCZ95278.1"/>
    <property type="molecule type" value="Genomic_DNA"/>
</dbReference>
<evidence type="ECO:0000313" key="2">
    <source>
        <dbReference type="Proteomes" id="UP000025061"/>
    </source>
</evidence>